<feature type="region of interest" description="Disordered" evidence="1">
    <location>
        <begin position="135"/>
        <end position="157"/>
    </location>
</feature>
<feature type="region of interest" description="Disordered" evidence="1">
    <location>
        <begin position="67"/>
        <end position="107"/>
    </location>
</feature>
<feature type="compositionally biased region" description="Polar residues" evidence="1">
    <location>
        <begin position="148"/>
        <end position="157"/>
    </location>
</feature>
<evidence type="ECO:0000313" key="3">
    <source>
        <dbReference type="Proteomes" id="UP000307440"/>
    </source>
</evidence>
<evidence type="ECO:0000313" key="2">
    <source>
        <dbReference type="EMBL" id="TFK24354.1"/>
    </source>
</evidence>
<sequence>MSITNPSSSSNAGRNTGNKVRGIFEVVHGLGDNIRGTFLGAVDTMMNHNSSKNDEIARQGRLEMQRGLTNMRSGRTTTTAQPGMVQSTAPGTGPWSPAHGDFYPQDPQAQSLYAPASYDRNATVIKPAPNLASSVVTGTGRMPEPQYGTFNQYGRKG</sequence>
<dbReference type="OrthoDB" id="2590867at2759"/>
<dbReference type="AlphaFoldDB" id="A0A5C3KV78"/>
<dbReference type="STRING" id="230819.A0A5C3KV78"/>
<accession>A0A5C3KV78</accession>
<keyword evidence="3" id="KW-1185">Reference proteome</keyword>
<dbReference type="Proteomes" id="UP000307440">
    <property type="component" value="Unassembled WGS sequence"/>
</dbReference>
<evidence type="ECO:0000256" key="1">
    <source>
        <dbReference type="SAM" id="MobiDB-lite"/>
    </source>
</evidence>
<dbReference type="EMBL" id="ML210202">
    <property type="protein sequence ID" value="TFK24354.1"/>
    <property type="molecule type" value="Genomic_DNA"/>
</dbReference>
<feature type="compositionally biased region" description="Polar residues" evidence="1">
    <location>
        <begin position="67"/>
        <end position="90"/>
    </location>
</feature>
<proteinExistence type="predicted"/>
<reference evidence="2 3" key="1">
    <citation type="journal article" date="2019" name="Nat. Ecol. Evol.">
        <title>Megaphylogeny resolves global patterns of mushroom evolution.</title>
        <authorList>
            <person name="Varga T."/>
            <person name="Krizsan K."/>
            <person name="Foldi C."/>
            <person name="Dima B."/>
            <person name="Sanchez-Garcia M."/>
            <person name="Sanchez-Ramirez S."/>
            <person name="Szollosi G.J."/>
            <person name="Szarkandi J.G."/>
            <person name="Papp V."/>
            <person name="Albert L."/>
            <person name="Andreopoulos W."/>
            <person name="Angelini C."/>
            <person name="Antonin V."/>
            <person name="Barry K.W."/>
            <person name="Bougher N.L."/>
            <person name="Buchanan P."/>
            <person name="Buyck B."/>
            <person name="Bense V."/>
            <person name="Catcheside P."/>
            <person name="Chovatia M."/>
            <person name="Cooper J."/>
            <person name="Damon W."/>
            <person name="Desjardin D."/>
            <person name="Finy P."/>
            <person name="Geml J."/>
            <person name="Haridas S."/>
            <person name="Hughes K."/>
            <person name="Justo A."/>
            <person name="Karasinski D."/>
            <person name="Kautmanova I."/>
            <person name="Kiss B."/>
            <person name="Kocsube S."/>
            <person name="Kotiranta H."/>
            <person name="LaButti K.M."/>
            <person name="Lechner B.E."/>
            <person name="Liimatainen K."/>
            <person name="Lipzen A."/>
            <person name="Lukacs Z."/>
            <person name="Mihaltcheva S."/>
            <person name="Morgado L.N."/>
            <person name="Niskanen T."/>
            <person name="Noordeloos M.E."/>
            <person name="Ohm R.A."/>
            <person name="Ortiz-Santana B."/>
            <person name="Ovrebo C."/>
            <person name="Racz N."/>
            <person name="Riley R."/>
            <person name="Savchenko A."/>
            <person name="Shiryaev A."/>
            <person name="Soop K."/>
            <person name="Spirin V."/>
            <person name="Szebenyi C."/>
            <person name="Tomsovsky M."/>
            <person name="Tulloss R.E."/>
            <person name="Uehling J."/>
            <person name="Grigoriev I.V."/>
            <person name="Vagvolgyi C."/>
            <person name="Papp T."/>
            <person name="Martin F.M."/>
            <person name="Miettinen O."/>
            <person name="Hibbett D.S."/>
            <person name="Nagy L.G."/>
        </authorList>
    </citation>
    <scope>NUCLEOTIDE SEQUENCE [LARGE SCALE GENOMIC DNA]</scope>
    <source>
        <strain evidence="2 3">CBS 121175</strain>
    </source>
</reference>
<name>A0A5C3KV78_COPMA</name>
<protein>
    <submittedName>
        <fullName evidence="2">Uncharacterized protein</fullName>
    </submittedName>
</protein>
<organism evidence="2 3">
    <name type="scientific">Coprinopsis marcescibilis</name>
    <name type="common">Agaric fungus</name>
    <name type="synonym">Psathyrella marcescibilis</name>
    <dbReference type="NCBI Taxonomy" id="230819"/>
    <lineage>
        <taxon>Eukaryota</taxon>
        <taxon>Fungi</taxon>
        <taxon>Dikarya</taxon>
        <taxon>Basidiomycota</taxon>
        <taxon>Agaricomycotina</taxon>
        <taxon>Agaricomycetes</taxon>
        <taxon>Agaricomycetidae</taxon>
        <taxon>Agaricales</taxon>
        <taxon>Agaricineae</taxon>
        <taxon>Psathyrellaceae</taxon>
        <taxon>Coprinopsis</taxon>
    </lineage>
</organism>
<gene>
    <name evidence="2" type="ORF">FA15DRAFT_420021</name>
</gene>